<proteinExistence type="predicted"/>
<accession>A0AA35U3R3</accession>
<evidence type="ECO:0000256" key="1">
    <source>
        <dbReference type="SAM" id="Phobius"/>
    </source>
</evidence>
<evidence type="ECO:0000313" key="2">
    <source>
        <dbReference type="EMBL" id="CAI8058266.1"/>
    </source>
</evidence>
<keyword evidence="1" id="KW-1133">Transmembrane helix</keyword>
<reference evidence="2" key="1">
    <citation type="submission" date="2023-03" db="EMBL/GenBank/DDBJ databases">
        <authorList>
            <person name="Steffen K."/>
            <person name="Cardenas P."/>
        </authorList>
    </citation>
    <scope>NUCLEOTIDE SEQUENCE</scope>
</reference>
<feature type="transmembrane region" description="Helical" evidence="1">
    <location>
        <begin position="30"/>
        <end position="47"/>
    </location>
</feature>
<dbReference type="InterPro" id="IPR009125">
    <property type="entry name" value="ATPMK"/>
</dbReference>
<comment type="caution">
    <text evidence="2">The sequence shown here is derived from an EMBL/GenBank/DDBJ whole genome shotgun (WGS) entry which is preliminary data.</text>
</comment>
<organism evidence="2 3">
    <name type="scientific">Geodia barretti</name>
    <name type="common">Barrett's horny sponge</name>
    <dbReference type="NCBI Taxonomy" id="519541"/>
    <lineage>
        <taxon>Eukaryota</taxon>
        <taxon>Metazoa</taxon>
        <taxon>Porifera</taxon>
        <taxon>Demospongiae</taxon>
        <taxon>Heteroscleromorpha</taxon>
        <taxon>Tetractinellida</taxon>
        <taxon>Astrophorina</taxon>
        <taxon>Geodiidae</taxon>
        <taxon>Geodia</taxon>
    </lineage>
</organism>
<dbReference type="Pfam" id="PF14960">
    <property type="entry name" value="ATP_synth_reg"/>
    <property type="match status" value="1"/>
</dbReference>
<sequence length="61" mass="6890">MSMAAENAAEVAALRGWKVYFNTVTIAGRRNLAIATWTCILGTLWLNKKRRQRKALRQAQA</sequence>
<gene>
    <name evidence="2" type="ORF">GBAR_LOCUS31674</name>
</gene>
<dbReference type="EMBL" id="CASHTH010004498">
    <property type="protein sequence ID" value="CAI8058266.1"/>
    <property type="molecule type" value="Genomic_DNA"/>
</dbReference>
<name>A0AA35U3R3_GEOBA</name>
<dbReference type="AlphaFoldDB" id="A0AA35U3R3"/>
<keyword evidence="1" id="KW-0812">Transmembrane</keyword>
<evidence type="ECO:0000313" key="3">
    <source>
        <dbReference type="Proteomes" id="UP001174909"/>
    </source>
</evidence>
<dbReference type="Proteomes" id="UP001174909">
    <property type="component" value="Unassembled WGS sequence"/>
</dbReference>
<keyword evidence="1" id="KW-0472">Membrane</keyword>
<keyword evidence="3" id="KW-1185">Reference proteome</keyword>
<protein>
    <submittedName>
        <fullName evidence="2">Uncharacterized protein</fullName>
    </submittedName>
</protein>